<keyword evidence="3" id="KW-0677">Repeat</keyword>
<dbReference type="AlphaFoldDB" id="A0AAE9YZA0"/>
<protein>
    <recommendedName>
        <fullName evidence="10">MalT-like TPR region domain-containing protein</fullName>
    </recommendedName>
</protein>
<dbReference type="InterPro" id="IPR019734">
    <property type="entry name" value="TPR_rpt"/>
</dbReference>
<dbReference type="PANTHER" id="PTHR46630:SF1">
    <property type="entry name" value="TETRATRICOPEPTIDE REPEAT PROTEIN 29"/>
    <property type="match status" value="1"/>
</dbReference>
<dbReference type="SMART" id="SM00028">
    <property type="entry name" value="TPR"/>
    <property type="match status" value="6"/>
</dbReference>
<evidence type="ECO:0000256" key="2">
    <source>
        <dbReference type="ARBA" id="ARBA00022490"/>
    </source>
</evidence>
<dbReference type="GO" id="GO:0005737">
    <property type="term" value="C:cytoplasm"/>
    <property type="evidence" value="ECO:0007669"/>
    <property type="project" value="UniProtKB-SubCell"/>
</dbReference>
<keyword evidence="7" id="KW-0812">Transmembrane</keyword>
<dbReference type="Gene3D" id="1.25.40.10">
    <property type="entry name" value="Tetratricopeptide repeat domain"/>
    <property type="match status" value="2"/>
</dbReference>
<keyword evidence="9" id="KW-1185">Reference proteome</keyword>
<evidence type="ECO:0000256" key="1">
    <source>
        <dbReference type="ARBA" id="ARBA00004496"/>
    </source>
</evidence>
<name>A0AAE9YZA0_9GAMM</name>
<dbReference type="SUPFAM" id="SSF48452">
    <property type="entry name" value="TPR-like"/>
    <property type="match status" value="3"/>
</dbReference>
<evidence type="ECO:0000313" key="9">
    <source>
        <dbReference type="Proteomes" id="UP000032352"/>
    </source>
</evidence>
<keyword evidence="2" id="KW-0963">Cytoplasm</keyword>
<dbReference type="InterPro" id="IPR051476">
    <property type="entry name" value="Bac_ResReg_Asp_Phosphatase"/>
</dbReference>
<evidence type="ECO:0000256" key="6">
    <source>
        <dbReference type="PROSITE-ProRule" id="PRU00339"/>
    </source>
</evidence>
<feature type="transmembrane region" description="Helical" evidence="7">
    <location>
        <begin position="468"/>
        <end position="488"/>
    </location>
</feature>
<dbReference type="Proteomes" id="UP000032352">
    <property type="component" value="Chromosome"/>
</dbReference>
<comment type="subcellular location">
    <subcellularLocation>
        <location evidence="1">Cytoplasm</location>
    </subcellularLocation>
</comment>
<dbReference type="PANTHER" id="PTHR46630">
    <property type="entry name" value="TETRATRICOPEPTIDE REPEAT PROTEIN 29"/>
    <property type="match status" value="1"/>
</dbReference>
<organism evidence="8 9">
    <name type="scientific">Thalassomonas viridans</name>
    <dbReference type="NCBI Taxonomy" id="137584"/>
    <lineage>
        <taxon>Bacteria</taxon>
        <taxon>Pseudomonadati</taxon>
        <taxon>Pseudomonadota</taxon>
        <taxon>Gammaproteobacteria</taxon>
        <taxon>Alteromonadales</taxon>
        <taxon>Colwelliaceae</taxon>
        <taxon>Thalassomonas</taxon>
    </lineage>
</organism>
<reference evidence="8 9" key="1">
    <citation type="journal article" date="2015" name="Genome Announc.">
        <title>Draft Genome Sequences of Marine Isolates of Thalassomonas viridans and Thalassomonas actiniarum.</title>
        <authorList>
            <person name="Olonade I."/>
            <person name="van Zyl L.J."/>
            <person name="Trindade M."/>
        </authorList>
    </citation>
    <scope>NUCLEOTIDE SEQUENCE [LARGE SCALE GENOMIC DNA]</scope>
    <source>
        <strain evidence="8 9">XOM25</strain>
    </source>
</reference>
<keyword evidence="7" id="KW-1133">Transmembrane helix</keyword>
<evidence type="ECO:0000256" key="4">
    <source>
        <dbReference type="ARBA" id="ARBA00022803"/>
    </source>
</evidence>
<evidence type="ECO:0000256" key="5">
    <source>
        <dbReference type="ARBA" id="ARBA00038253"/>
    </source>
</evidence>
<comment type="similarity">
    <text evidence="5">Belongs to the Rap family.</text>
</comment>
<dbReference type="KEGG" id="tvd:SG34_018190"/>
<sequence length="686" mass="78813">MNNSFITLIKITLLFFACHACGYAEQDILDFIKDYQYQKIKKQPQASISDIEQQLLDKRLTPSEQYLARHNLAYAYFKADNKTPALNAISTALIQAAPLEGYHQAKSLLLRAQIYGILFRDTNTALQDLHQASDIVTSSRHPKSIELHFNILTALAQAHNQNSELEKAENYIDQAIVLATTLEDKNELIYALIISGRIYFQQDKLQKAYKQYMAALELTDDNTDIERVASIELRLAMIFNEQEIYSDSLKHAKKAVELYHQTKHYRMQVKSLRVLGNIYLHLGKDVDMALLHLLNALSIAKRTTDPTSIGHIQYLIGSAYFIAEDYDNAIKYLRAAELILEPSQGNFYLGLAKIKFSQIELARNQPQLAIARVEALLNDGRFTPYPTLINEARQHLVTIYVSMQDFEQAYKHQQILLTAQQNKTEETNKNALASLNSVIEVKSLKANVADLEEKVQADDKAIHELQNWQYLLAGLLALSLLVLLGLIYRYLDIKKRFTLVNKHKDISWRYFSQLIKHNASEQLKARNTDGGLLIAFPKLNELMQQAENRYFTGQNIQHWQQQLLSTFTPEESISHQQNLWMICASRPRHDLELLNQRQNPEDDAGFQLVWLPFSDLPQKISDNLLVFIEELAHKANAELPWKQGVSWGEVKLQTNALSMIFTSQTSEKLYWRIDDAHKRGLVSFIH</sequence>
<evidence type="ECO:0008006" key="10">
    <source>
        <dbReference type="Google" id="ProtNLM"/>
    </source>
</evidence>
<keyword evidence="7" id="KW-0472">Membrane</keyword>
<dbReference type="PROSITE" id="PS50005">
    <property type="entry name" value="TPR"/>
    <property type="match status" value="1"/>
</dbReference>
<evidence type="ECO:0000313" key="8">
    <source>
        <dbReference type="EMBL" id="WDE03322.1"/>
    </source>
</evidence>
<evidence type="ECO:0000256" key="3">
    <source>
        <dbReference type="ARBA" id="ARBA00022737"/>
    </source>
</evidence>
<dbReference type="EMBL" id="CP059733">
    <property type="protein sequence ID" value="WDE03322.1"/>
    <property type="molecule type" value="Genomic_DNA"/>
</dbReference>
<dbReference type="InterPro" id="IPR011990">
    <property type="entry name" value="TPR-like_helical_dom_sf"/>
</dbReference>
<proteinExistence type="inferred from homology"/>
<dbReference type="RefSeq" id="WP_044837404.1">
    <property type="nucleotide sequence ID" value="NZ_CP059733.1"/>
</dbReference>
<keyword evidence="4 6" id="KW-0802">TPR repeat</keyword>
<evidence type="ECO:0000256" key="7">
    <source>
        <dbReference type="SAM" id="Phobius"/>
    </source>
</evidence>
<gene>
    <name evidence="8" type="ORF">SG34_018190</name>
</gene>
<reference evidence="8 9" key="2">
    <citation type="journal article" date="2022" name="Mar. Drugs">
        <title>Bioassay-Guided Fractionation Leads to the Detection of Cholic Acid Generated by the Rare Thalassomonas sp.</title>
        <authorList>
            <person name="Pheiffer F."/>
            <person name="Schneider Y.K."/>
            <person name="Hansen E.H."/>
            <person name="Andersen J.H."/>
            <person name="Isaksson J."/>
            <person name="Busche T."/>
            <person name="R C."/>
            <person name="Kalinowski J."/>
            <person name="Zyl L.V."/>
            <person name="Trindade M."/>
        </authorList>
    </citation>
    <scope>NUCLEOTIDE SEQUENCE [LARGE SCALE GENOMIC DNA]</scope>
    <source>
        <strain evidence="8 9">XOM25</strain>
    </source>
</reference>
<accession>A0AAE9YZA0</accession>
<feature type="repeat" description="TPR" evidence="6">
    <location>
        <begin position="189"/>
        <end position="222"/>
    </location>
</feature>